<accession>A0AAW2VP39</accession>
<organism evidence="1">
    <name type="scientific">Sesamum radiatum</name>
    <name type="common">Black benniseed</name>
    <dbReference type="NCBI Taxonomy" id="300843"/>
    <lineage>
        <taxon>Eukaryota</taxon>
        <taxon>Viridiplantae</taxon>
        <taxon>Streptophyta</taxon>
        <taxon>Embryophyta</taxon>
        <taxon>Tracheophyta</taxon>
        <taxon>Spermatophyta</taxon>
        <taxon>Magnoliopsida</taxon>
        <taxon>eudicotyledons</taxon>
        <taxon>Gunneridae</taxon>
        <taxon>Pentapetalae</taxon>
        <taxon>asterids</taxon>
        <taxon>lamiids</taxon>
        <taxon>Lamiales</taxon>
        <taxon>Pedaliaceae</taxon>
        <taxon>Sesamum</taxon>
    </lineage>
</organism>
<protein>
    <submittedName>
        <fullName evidence="1">Uncharacterized protein</fullName>
    </submittedName>
</protein>
<dbReference type="EMBL" id="JACGWJ010000003">
    <property type="protein sequence ID" value="KAL0431068.1"/>
    <property type="molecule type" value="Genomic_DNA"/>
</dbReference>
<dbReference type="PANTHER" id="PTHR33384:SF22">
    <property type="match status" value="1"/>
</dbReference>
<sequence>MNRWAYQQQALVGGCVADGVVCPKPLCFVLLNSLCSFCFLVSNQQSEACEAKAGMELLEIIRMKESCGFERSNFQVASSPPFFTGSPPSRASNPIVQDAQFRSDNGYPFSPLFEAPSSTRKGGGCVRTNFGPKPAPVRIEGFNSRGNCSISAIA</sequence>
<dbReference type="AlphaFoldDB" id="A0AAW2VP39"/>
<dbReference type="PROSITE" id="PS51257">
    <property type="entry name" value="PROKAR_LIPOPROTEIN"/>
    <property type="match status" value="1"/>
</dbReference>
<name>A0AAW2VP39_SESRA</name>
<reference evidence="1" key="1">
    <citation type="submission" date="2020-06" db="EMBL/GenBank/DDBJ databases">
        <authorList>
            <person name="Li T."/>
            <person name="Hu X."/>
            <person name="Zhang T."/>
            <person name="Song X."/>
            <person name="Zhang H."/>
            <person name="Dai N."/>
            <person name="Sheng W."/>
            <person name="Hou X."/>
            <person name="Wei L."/>
        </authorList>
    </citation>
    <scope>NUCLEOTIDE SEQUENCE</scope>
    <source>
        <strain evidence="1">G02</strain>
        <tissue evidence="1">Leaf</tissue>
    </source>
</reference>
<reference evidence="1" key="2">
    <citation type="journal article" date="2024" name="Plant">
        <title>Genomic evolution and insights into agronomic trait innovations of Sesamum species.</title>
        <authorList>
            <person name="Miao H."/>
            <person name="Wang L."/>
            <person name="Qu L."/>
            <person name="Liu H."/>
            <person name="Sun Y."/>
            <person name="Le M."/>
            <person name="Wang Q."/>
            <person name="Wei S."/>
            <person name="Zheng Y."/>
            <person name="Lin W."/>
            <person name="Duan Y."/>
            <person name="Cao H."/>
            <person name="Xiong S."/>
            <person name="Wang X."/>
            <person name="Wei L."/>
            <person name="Li C."/>
            <person name="Ma Q."/>
            <person name="Ju M."/>
            <person name="Zhao R."/>
            <person name="Li G."/>
            <person name="Mu C."/>
            <person name="Tian Q."/>
            <person name="Mei H."/>
            <person name="Zhang T."/>
            <person name="Gao T."/>
            <person name="Zhang H."/>
        </authorList>
    </citation>
    <scope>NUCLEOTIDE SEQUENCE</scope>
    <source>
        <strain evidence="1">G02</strain>
    </source>
</reference>
<gene>
    <name evidence="1" type="ORF">Sradi_0732800</name>
</gene>
<comment type="caution">
    <text evidence="1">The sequence shown here is derived from an EMBL/GenBank/DDBJ whole genome shotgun (WGS) entry which is preliminary data.</text>
</comment>
<evidence type="ECO:0000313" key="1">
    <source>
        <dbReference type="EMBL" id="KAL0431068.1"/>
    </source>
</evidence>
<proteinExistence type="predicted"/>
<dbReference type="PANTHER" id="PTHR33384">
    <property type="entry name" value="EXPRESSED PROTEIN"/>
    <property type="match status" value="1"/>
</dbReference>